<dbReference type="Proteomes" id="UP000706039">
    <property type="component" value="Unassembled WGS sequence"/>
</dbReference>
<reference evidence="8 9" key="1">
    <citation type="submission" date="2021-08" db="EMBL/GenBank/DDBJ databases">
        <authorList>
            <person name="Tuo L."/>
        </authorList>
    </citation>
    <scope>NUCLEOTIDE SEQUENCE [LARGE SCALE GENOMIC DNA]</scope>
    <source>
        <strain evidence="8 9">JCM 31229</strain>
    </source>
</reference>
<organism evidence="8 9">
    <name type="scientific">Sphingomonas colocasiae</name>
    <dbReference type="NCBI Taxonomy" id="1848973"/>
    <lineage>
        <taxon>Bacteria</taxon>
        <taxon>Pseudomonadati</taxon>
        <taxon>Pseudomonadota</taxon>
        <taxon>Alphaproteobacteria</taxon>
        <taxon>Sphingomonadales</taxon>
        <taxon>Sphingomonadaceae</taxon>
        <taxon>Sphingomonas</taxon>
    </lineage>
</organism>
<sequence>MIATSRRLELKLLLSVAAAALLFPVAAMAHPSLVGANPAANASVPRTATITLSFSETLMPKLSGARLIMTGMPGMKNHPDMPMKAAASVGPDGKTIVVKAASPLPAGSYRVDWHVVSSDTHRITGSHAFSVR</sequence>
<name>A0ABS7PP23_9SPHN</name>
<evidence type="ECO:0000256" key="1">
    <source>
        <dbReference type="ARBA" id="ARBA00004418"/>
    </source>
</evidence>
<evidence type="ECO:0000313" key="9">
    <source>
        <dbReference type="Proteomes" id="UP000706039"/>
    </source>
</evidence>
<dbReference type="EMBL" id="JAINVV010000004">
    <property type="protein sequence ID" value="MBY8822465.1"/>
    <property type="molecule type" value="Genomic_DNA"/>
</dbReference>
<evidence type="ECO:0000256" key="3">
    <source>
        <dbReference type="ARBA" id="ARBA00022729"/>
    </source>
</evidence>
<dbReference type="Pfam" id="PF04234">
    <property type="entry name" value="CopC"/>
    <property type="match status" value="1"/>
</dbReference>
<dbReference type="InterPro" id="IPR014755">
    <property type="entry name" value="Cu-Rt/internalin_Ig-like"/>
</dbReference>
<evidence type="ECO:0000259" key="7">
    <source>
        <dbReference type="Pfam" id="PF04234"/>
    </source>
</evidence>
<gene>
    <name evidence="8" type="primary">copC</name>
    <name evidence="8" type="ORF">K7G82_09190</name>
</gene>
<accession>A0ABS7PP23</accession>
<keyword evidence="9" id="KW-1185">Reference proteome</keyword>
<dbReference type="InterPro" id="IPR047685">
    <property type="entry name" value="CopC-like"/>
</dbReference>
<feature type="domain" description="CopC" evidence="7">
    <location>
        <begin position="30"/>
        <end position="131"/>
    </location>
</feature>
<evidence type="ECO:0000256" key="4">
    <source>
        <dbReference type="ARBA" id="ARBA00022764"/>
    </source>
</evidence>
<feature type="signal peptide" evidence="6">
    <location>
        <begin position="1"/>
        <end position="29"/>
    </location>
</feature>
<proteinExistence type="inferred from homology"/>
<keyword evidence="5" id="KW-0186">Copper</keyword>
<comment type="caution">
    <text evidence="8">The sequence shown here is derived from an EMBL/GenBank/DDBJ whole genome shotgun (WGS) entry which is preliminary data.</text>
</comment>
<dbReference type="InterPro" id="IPR007348">
    <property type="entry name" value="CopC_dom"/>
</dbReference>
<evidence type="ECO:0000256" key="5">
    <source>
        <dbReference type="ARBA" id="ARBA00023008"/>
    </source>
</evidence>
<evidence type="ECO:0000313" key="8">
    <source>
        <dbReference type="EMBL" id="MBY8822465.1"/>
    </source>
</evidence>
<dbReference type="Gene3D" id="2.60.40.1220">
    <property type="match status" value="1"/>
</dbReference>
<dbReference type="InterPro" id="IPR014756">
    <property type="entry name" value="Ig_E-set"/>
</dbReference>
<dbReference type="NCBIfam" id="NF033814">
    <property type="entry name" value="copper_CopC"/>
    <property type="match status" value="1"/>
</dbReference>
<comment type="subcellular location">
    <subcellularLocation>
        <location evidence="1">Periplasm</location>
    </subcellularLocation>
</comment>
<evidence type="ECO:0000256" key="6">
    <source>
        <dbReference type="SAM" id="SignalP"/>
    </source>
</evidence>
<evidence type="ECO:0000256" key="2">
    <source>
        <dbReference type="ARBA" id="ARBA00010509"/>
    </source>
</evidence>
<comment type="similarity">
    <text evidence="2">Belongs to the CopC family.</text>
</comment>
<keyword evidence="3 6" id="KW-0732">Signal</keyword>
<feature type="chain" id="PRO_5045482773" evidence="6">
    <location>
        <begin position="30"/>
        <end position="132"/>
    </location>
</feature>
<dbReference type="RefSeq" id="WP_222989543.1">
    <property type="nucleotide sequence ID" value="NZ_JAINVV010000004.1"/>
</dbReference>
<dbReference type="SUPFAM" id="SSF81296">
    <property type="entry name" value="E set domains"/>
    <property type="match status" value="1"/>
</dbReference>
<protein>
    <submittedName>
        <fullName evidence="8">Copper homeostasis periplasmic binding protein CopC</fullName>
    </submittedName>
</protein>
<keyword evidence="4" id="KW-0574">Periplasm</keyword>